<name>A0A5C5XB57_9PLAN</name>
<dbReference type="InterPro" id="IPR029351">
    <property type="entry name" value="GAD_dom"/>
</dbReference>
<dbReference type="InterPro" id="IPR045864">
    <property type="entry name" value="aa-tRNA-synth_II/BPL/LPL"/>
</dbReference>
<feature type="binding site" evidence="7">
    <location>
        <position position="449"/>
    </location>
    <ligand>
        <name>L-aspartate</name>
        <dbReference type="ChEBI" id="CHEBI:29991"/>
    </ligand>
</feature>
<comment type="caution">
    <text evidence="7">Lacks conserved residue(s) required for the propagation of feature annotation.</text>
</comment>
<comment type="similarity">
    <text evidence="1 7">Belongs to the class-II aminoacyl-tRNA synthetase family. Type 1 subfamily.</text>
</comment>
<dbReference type="InterPro" id="IPR002312">
    <property type="entry name" value="Asp/Asn-tRNA-synth_IIb"/>
</dbReference>
<keyword evidence="4 7" id="KW-0067">ATP-binding</keyword>
<keyword evidence="2 7" id="KW-0436">Ligase</keyword>
<dbReference type="CDD" id="cd00777">
    <property type="entry name" value="AspRS_core"/>
    <property type="match status" value="1"/>
</dbReference>
<comment type="catalytic activity">
    <reaction evidence="7">
        <text>tRNA(Asx) + L-aspartate + ATP = L-aspartyl-tRNA(Asx) + AMP + diphosphate</text>
        <dbReference type="Rhea" id="RHEA:18349"/>
        <dbReference type="Rhea" id="RHEA-COMP:9710"/>
        <dbReference type="Rhea" id="RHEA-COMP:9711"/>
        <dbReference type="ChEBI" id="CHEBI:29991"/>
        <dbReference type="ChEBI" id="CHEBI:30616"/>
        <dbReference type="ChEBI" id="CHEBI:33019"/>
        <dbReference type="ChEBI" id="CHEBI:78442"/>
        <dbReference type="ChEBI" id="CHEBI:78516"/>
        <dbReference type="ChEBI" id="CHEBI:456215"/>
        <dbReference type="EC" id="6.1.1.23"/>
    </reaction>
</comment>
<evidence type="ECO:0000259" key="8">
    <source>
        <dbReference type="PROSITE" id="PS50862"/>
    </source>
</evidence>
<keyword evidence="3 7" id="KW-0547">Nucleotide-binding</keyword>
<dbReference type="InterPro" id="IPR012340">
    <property type="entry name" value="NA-bd_OB-fold"/>
</dbReference>
<dbReference type="NCBIfam" id="NF001750">
    <property type="entry name" value="PRK00476.1"/>
    <property type="match status" value="1"/>
</dbReference>
<comment type="caution">
    <text evidence="9">The sequence shown here is derived from an EMBL/GenBank/DDBJ whole genome shotgun (WGS) entry which is preliminary data.</text>
</comment>
<dbReference type="HAMAP" id="MF_00044">
    <property type="entry name" value="Asp_tRNA_synth_type1"/>
    <property type="match status" value="1"/>
</dbReference>
<dbReference type="InterPro" id="IPR004365">
    <property type="entry name" value="NA-bd_OB_tRNA"/>
</dbReference>
<dbReference type="AlphaFoldDB" id="A0A5C5XB57"/>
<accession>A0A5C5XB57</accession>
<feature type="binding site" evidence="7">
    <location>
        <position position="175"/>
    </location>
    <ligand>
        <name>L-aspartate</name>
        <dbReference type="ChEBI" id="CHEBI:29991"/>
    </ligand>
</feature>
<comment type="subcellular location">
    <subcellularLocation>
        <location evidence="7">Cytoplasm</location>
    </subcellularLocation>
</comment>
<gene>
    <name evidence="7 9" type="primary">aspS</name>
    <name evidence="9" type="ORF">Pan54_02300</name>
</gene>
<dbReference type="PRINTS" id="PR01042">
    <property type="entry name" value="TRNASYNTHASP"/>
</dbReference>
<protein>
    <recommendedName>
        <fullName evidence="7">Aspartate--tRNA(Asp/Asn) ligase</fullName>
        <ecNumber evidence="7">6.1.1.23</ecNumber>
    </recommendedName>
    <alternativeName>
        <fullName evidence="7">Aspartyl-tRNA synthetase</fullName>
        <shortName evidence="7">AspRS</shortName>
    </alternativeName>
    <alternativeName>
        <fullName evidence="7">Non-discriminating aspartyl-tRNA synthetase</fullName>
        <shortName evidence="7">ND-AspRS</shortName>
    </alternativeName>
</protein>
<dbReference type="Pfam" id="PF00152">
    <property type="entry name" value="tRNA-synt_2"/>
    <property type="match status" value="1"/>
</dbReference>
<evidence type="ECO:0000256" key="6">
    <source>
        <dbReference type="ARBA" id="ARBA00023146"/>
    </source>
</evidence>
<dbReference type="EMBL" id="SJPG01000001">
    <property type="protein sequence ID" value="TWT59523.1"/>
    <property type="molecule type" value="Genomic_DNA"/>
</dbReference>
<dbReference type="PROSITE" id="PS50862">
    <property type="entry name" value="AA_TRNA_LIGASE_II"/>
    <property type="match status" value="1"/>
</dbReference>
<comment type="function">
    <text evidence="7">Aspartyl-tRNA synthetase with relaxed tRNA specificity since it is able to aspartylate not only its cognate tRNA(Asp) but also tRNA(Asn). Reaction proceeds in two steps: L-aspartate is first activated by ATP to form Asp-AMP and then transferred to the acceptor end of tRNA(Asp/Asn).</text>
</comment>
<dbReference type="Pfam" id="PF01336">
    <property type="entry name" value="tRNA_anti-codon"/>
    <property type="match status" value="1"/>
</dbReference>
<feature type="binding site" evidence="7">
    <location>
        <begin position="535"/>
        <end position="538"/>
    </location>
    <ligand>
        <name>ATP</name>
        <dbReference type="ChEBI" id="CHEBI:30616"/>
    </ligand>
</feature>
<organism evidence="9 10">
    <name type="scientific">Rubinisphaera italica</name>
    <dbReference type="NCBI Taxonomy" id="2527969"/>
    <lineage>
        <taxon>Bacteria</taxon>
        <taxon>Pseudomonadati</taxon>
        <taxon>Planctomycetota</taxon>
        <taxon>Planctomycetia</taxon>
        <taxon>Planctomycetales</taxon>
        <taxon>Planctomycetaceae</taxon>
        <taxon>Rubinisphaera</taxon>
    </lineage>
</organism>
<keyword evidence="5 7" id="KW-0648">Protein biosynthesis</keyword>
<feature type="binding site" evidence="7">
    <location>
        <position position="490"/>
    </location>
    <ligand>
        <name>L-aspartate</name>
        <dbReference type="ChEBI" id="CHEBI:29991"/>
    </ligand>
</feature>
<dbReference type="GO" id="GO:0004815">
    <property type="term" value="F:aspartate-tRNA ligase activity"/>
    <property type="evidence" value="ECO:0007669"/>
    <property type="project" value="UniProtKB-UniRule"/>
</dbReference>
<reference evidence="9 10" key="1">
    <citation type="submission" date="2019-02" db="EMBL/GenBank/DDBJ databases">
        <title>Deep-cultivation of Planctomycetes and their phenomic and genomic characterization uncovers novel biology.</title>
        <authorList>
            <person name="Wiegand S."/>
            <person name="Jogler M."/>
            <person name="Boedeker C."/>
            <person name="Pinto D."/>
            <person name="Vollmers J."/>
            <person name="Rivas-Marin E."/>
            <person name="Kohn T."/>
            <person name="Peeters S.H."/>
            <person name="Heuer A."/>
            <person name="Rast P."/>
            <person name="Oberbeckmann S."/>
            <person name="Bunk B."/>
            <person name="Jeske O."/>
            <person name="Meyerdierks A."/>
            <person name="Storesund J.E."/>
            <person name="Kallscheuer N."/>
            <person name="Luecker S."/>
            <person name="Lage O.M."/>
            <person name="Pohl T."/>
            <person name="Merkel B.J."/>
            <person name="Hornburger P."/>
            <person name="Mueller R.-W."/>
            <person name="Bruemmer F."/>
            <person name="Labrenz M."/>
            <person name="Spormann A.M."/>
            <person name="Op Den Camp H."/>
            <person name="Overmann J."/>
            <person name="Amann R."/>
            <person name="Jetten M.S.M."/>
            <person name="Mascher T."/>
            <person name="Medema M.H."/>
            <person name="Devos D.P."/>
            <person name="Kaster A.-K."/>
            <person name="Ovreas L."/>
            <person name="Rohde M."/>
            <person name="Galperin M.Y."/>
            <person name="Jogler C."/>
        </authorList>
    </citation>
    <scope>NUCLEOTIDE SEQUENCE [LARGE SCALE GENOMIC DNA]</scope>
    <source>
        <strain evidence="9 10">Pan54</strain>
    </source>
</reference>
<dbReference type="Pfam" id="PF02938">
    <property type="entry name" value="GAD"/>
    <property type="match status" value="1"/>
</dbReference>
<dbReference type="InterPro" id="IPR004115">
    <property type="entry name" value="GAD-like_sf"/>
</dbReference>
<dbReference type="RefSeq" id="WP_146501662.1">
    <property type="nucleotide sequence ID" value="NZ_SJPG01000001.1"/>
</dbReference>
<dbReference type="Proteomes" id="UP000316095">
    <property type="component" value="Unassembled WGS sequence"/>
</dbReference>
<dbReference type="SUPFAM" id="SSF50249">
    <property type="entry name" value="Nucleic acid-binding proteins"/>
    <property type="match status" value="1"/>
</dbReference>
<dbReference type="InterPro" id="IPR004524">
    <property type="entry name" value="Asp-tRNA-ligase_1"/>
</dbReference>
<dbReference type="GO" id="GO:0050560">
    <property type="term" value="F:aspartate-tRNA(Asn) ligase activity"/>
    <property type="evidence" value="ECO:0007669"/>
    <property type="project" value="UniProtKB-EC"/>
</dbReference>
<evidence type="ECO:0000256" key="2">
    <source>
        <dbReference type="ARBA" id="ARBA00022598"/>
    </source>
</evidence>
<dbReference type="Gene3D" id="2.40.50.140">
    <property type="entry name" value="Nucleic acid-binding proteins"/>
    <property type="match status" value="1"/>
</dbReference>
<dbReference type="SUPFAM" id="SSF55681">
    <property type="entry name" value="Class II aaRS and biotin synthetases"/>
    <property type="match status" value="1"/>
</dbReference>
<dbReference type="NCBIfam" id="TIGR00459">
    <property type="entry name" value="aspS_bact"/>
    <property type="match status" value="1"/>
</dbReference>
<dbReference type="InterPro" id="IPR047089">
    <property type="entry name" value="Asp-tRNA-ligase_1_N"/>
</dbReference>
<dbReference type="Gene3D" id="3.30.1360.30">
    <property type="entry name" value="GAD-like domain"/>
    <property type="match status" value="1"/>
</dbReference>
<evidence type="ECO:0000313" key="9">
    <source>
        <dbReference type="EMBL" id="TWT59523.1"/>
    </source>
</evidence>
<dbReference type="SUPFAM" id="SSF55261">
    <property type="entry name" value="GAD domain-like"/>
    <property type="match status" value="1"/>
</dbReference>
<feature type="binding site" evidence="7">
    <location>
        <position position="230"/>
    </location>
    <ligand>
        <name>ATP</name>
        <dbReference type="ChEBI" id="CHEBI:30616"/>
    </ligand>
</feature>
<dbReference type="PANTHER" id="PTHR22594:SF5">
    <property type="entry name" value="ASPARTATE--TRNA LIGASE, MITOCHONDRIAL"/>
    <property type="match status" value="1"/>
</dbReference>
<evidence type="ECO:0000256" key="3">
    <source>
        <dbReference type="ARBA" id="ARBA00022741"/>
    </source>
</evidence>
<evidence type="ECO:0000313" key="10">
    <source>
        <dbReference type="Proteomes" id="UP000316095"/>
    </source>
</evidence>
<dbReference type="GO" id="GO:0005524">
    <property type="term" value="F:ATP binding"/>
    <property type="evidence" value="ECO:0007669"/>
    <property type="project" value="UniProtKB-UniRule"/>
</dbReference>
<proteinExistence type="inferred from homology"/>
<evidence type="ECO:0000256" key="5">
    <source>
        <dbReference type="ARBA" id="ARBA00022917"/>
    </source>
</evidence>
<feature type="region of interest" description="Aspartate" evidence="7">
    <location>
        <begin position="199"/>
        <end position="202"/>
    </location>
</feature>
<dbReference type="CDD" id="cd04317">
    <property type="entry name" value="EcAspRS_like_N"/>
    <property type="match status" value="1"/>
</dbReference>
<keyword evidence="7" id="KW-0963">Cytoplasm</keyword>
<feature type="binding site" evidence="7">
    <location>
        <begin position="221"/>
        <end position="223"/>
    </location>
    <ligand>
        <name>ATP</name>
        <dbReference type="ChEBI" id="CHEBI:30616"/>
    </ligand>
</feature>
<dbReference type="GO" id="GO:0006422">
    <property type="term" value="P:aspartyl-tRNA aminoacylation"/>
    <property type="evidence" value="ECO:0007669"/>
    <property type="project" value="UniProtKB-UniRule"/>
</dbReference>
<sequence>MLRTHTCGELRKSHVGESVTLAGWVDKYRDHAGIVFIDLRDRYGRAQIKFNLEDNSNTQKEARGLRHEDVVQVIGEVVARPDDMVNPKLATGEIEIRVNELKVLSKSATPPFLLDQPDLPNEELRLKHRVVDLRRPELQNAMVLRHKFTKIVRDYFDRHGFLDIETPILGRSSPEGARDYLVPSRVHPGCFYALPQSPQIFKQLLMCAGYDRYMQIARCFRDEDLRADRQPEFTQIDLEMAFVEQNDVLSVVDGMIAEVLKTLKGIDSPVPLPRYTHAEVMERFGSDKPDMRFGMELTDLKEIAADCGFGVFSKTIENGGRVRGLVAPQAAEKYSRKNIDALTAFVGDYGAKGLAFFRVNESGLDSPIAKFFTEEHQQAIIDKMGAKPGDLIFCVADKAPVTSAALAALRNRLGKELELFDPKAFSCLWVVEFPLLQFDAETDRWVAEHHPFCYPHPDDIELLKTDPGKVRAQSYDLVVNGYEAASGSIRIHDPAIQQQIFDLLNIKADEAERRFGFLLEGLRYGAPPHGGMALGLDRWVMLLCGYDNIRDVIAFPKTQKAADMLSGAPSMVDEKQTKELYLELNLPEE</sequence>
<dbReference type="GO" id="GO:0005737">
    <property type="term" value="C:cytoplasm"/>
    <property type="evidence" value="ECO:0007669"/>
    <property type="project" value="UniProtKB-SubCell"/>
</dbReference>
<dbReference type="EC" id="6.1.1.23" evidence="7"/>
<feature type="domain" description="Aminoacyl-transfer RNA synthetases class-II family profile" evidence="8">
    <location>
        <begin position="144"/>
        <end position="569"/>
    </location>
</feature>
<dbReference type="Gene3D" id="3.30.930.10">
    <property type="entry name" value="Bira Bifunctional Protein, Domain 2"/>
    <property type="match status" value="1"/>
</dbReference>
<dbReference type="OrthoDB" id="9802326at2"/>
<comment type="subunit">
    <text evidence="7">Homodimer.</text>
</comment>
<evidence type="ECO:0000256" key="7">
    <source>
        <dbReference type="HAMAP-Rule" id="MF_00044"/>
    </source>
</evidence>
<feature type="binding site" evidence="7">
    <location>
        <position position="221"/>
    </location>
    <ligand>
        <name>L-aspartate</name>
        <dbReference type="ChEBI" id="CHEBI:29991"/>
    </ligand>
</feature>
<dbReference type="PANTHER" id="PTHR22594">
    <property type="entry name" value="ASPARTYL/LYSYL-TRNA SYNTHETASE"/>
    <property type="match status" value="1"/>
</dbReference>
<keyword evidence="6 7" id="KW-0030">Aminoacyl-tRNA synthetase</keyword>
<dbReference type="InterPro" id="IPR047090">
    <property type="entry name" value="AspRS_core"/>
</dbReference>
<feature type="binding site" evidence="7">
    <location>
        <position position="483"/>
    </location>
    <ligand>
        <name>ATP</name>
        <dbReference type="ChEBI" id="CHEBI:30616"/>
    </ligand>
</feature>
<dbReference type="GO" id="GO:0003676">
    <property type="term" value="F:nucleic acid binding"/>
    <property type="evidence" value="ECO:0007669"/>
    <property type="project" value="InterPro"/>
</dbReference>
<keyword evidence="10" id="KW-1185">Reference proteome</keyword>
<evidence type="ECO:0000256" key="1">
    <source>
        <dbReference type="ARBA" id="ARBA00006303"/>
    </source>
</evidence>
<feature type="site" description="Important for tRNA non-discrimination" evidence="7">
    <location>
        <position position="31"/>
    </location>
</feature>
<evidence type="ECO:0000256" key="4">
    <source>
        <dbReference type="ARBA" id="ARBA00022840"/>
    </source>
</evidence>
<dbReference type="InterPro" id="IPR004364">
    <property type="entry name" value="Aa-tRNA-synt_II"/>
</dbReference>
<dbReference type="InterPro" id="IPR006195">
    <property type="entry name" value="aa-tRNA-synth_II"/>
</dbReference>